<dbReference type="PANTHER" id="PTHR21530">
    <property type="entry name" value="PHEROMONE SHUTDOWN PROTEIN"/>
    <property type="match status" value="1"/>
</dbReference>
<organism evidence="1 2">
    <name type="scientific">Gracilariopsis chorda</name>
    <dbReference type="NCBI Taxonomy" id="448386"/>
    <lineage>
        <taxon>Eukaryota</taxon>
        <taxon>Rhodophyta</taxon>
        <taxon>Florideophyceae</taxon>
        <taxon>Rhodymeniophycidae</taxon>
        <taxon>Gracilariales</taxon>
        <taxon>Gracilariaceae</taxon>
        <taxon>Gracilariopsis</taxon>
    </lineage>
</organism>
<reference evidence="1 2" key="1">
    <citation type="journal article" date="2018" name="Mol. Biol. Evol.">
        <title>Analysis of the draft genome of the red seaweed Gracilariopsis chorda provides insights into genome size evolution in Rhodophyta.</title>
        <authorList>
            <person name="Lee J."/>
            <person name="Yang E.C."/>
            <person name="Graf L."/>
            <person name="Yang J.H."/>
            <person name="Qiu H."/>
            <person name="Zel Zion U."/>
            <person name="Chan C.X."/>
            <person name="Stephens T.G."/>
            <person name="Weber A.P.M."/>
            <person name="Boo G.H."/>
            <person name="Boo S.M."/>
            <person name="Kim K.M."/>
            <person name="Shin Y."/>
            <person name="Jung M."/>
            <person name="Lee S.J."/>
            <person name="Yim H.S."/>
            <person name="Lee J.H."/>
            <person name="Bhattacharya D."/>
            <person name="Yoon H.S."/>
        </authorList>
    </citation>
    <scope>NUCLEOTIDE SEQUENCE [LARGE SCALE GENOMIC DNA]</scope>
    <source>
        <strain evidence="1 2">SKKU-2015</strain>
        <tissue evidence="1">Whole body</tissue>
    </source>
</reference>
<dbReference type="InterPro" id="IPR046345">
    <property type="entry name" value="TraB_PrgY-like"/>
</dbReference>
<dbReference type="AlphaFoldDB" id="A0A2V3IDV6"/>
<gene>
    <name evidence="1" type="ORF">BWQ96_10084</name>
</gene>
<sequence length="249" mass="27910">MHIAEAFANAARDLIIREHEKASLGAVFLELDHGRFDHIKRAASAPDESLLSHALHILAQRRNPPTGLVELGMDSVYRSLHRLGFASGLEFKSTAERLTIPVLLGDQQLQITMQRLAEAFRDNFGVKRIMNILMARSKVKSPESPVERKFGEAFHAIASGDVKQGQEKLGKLIDRDTVHQLVELMRIFAPKIARAILYERDVIMTENLIKAAQEFPKEKSVIVGVVGLAHVEGIVEEWDLQTETATTYR</sequence>
<proteinExistence type="predicted"/>
<evidence type="ECO:0000313" key="1">
    <source>
        <dbReference type="EMBL" id="PXF40208.1"/>
    </source>
</evidence>
<evidence type="ECO:0008006" key="3">
    <source>
        <dbReference type="Google" id="ProtNLM"/>
    </source>
</evidence>
<protein>
    <recommendedName>
        <fullName evidence="3">TraB domain-containing protein</fullName>
    </recommendedName>
</protein>
<evidence type="ECO:0000313" key="2">
    <source>
        <dbReference type="Proteomes" id="UP000247409"/>
    </source>
</evidence>
<dbReference type="CDD" id="cd14726">
    <property type="entry name" value="TraB_PrgY-like"/>
    <property type="match status" value="1"/>
</dbReference>
<dbReference type="EMBL" id="NBIV01000345">
    <property type="protein sequence ID" value="PXF40208.1"/>
    <property type="molecule type" value="Genomic_DNA"/>
</dbReference>
<dbReference type="PANTHER" id="PTHR21530:SF7">
    <property type="entry name" value="TRAB DOMAIN-CONTAINING PROTEIN"/>
    <property type="match status" value="1"/>
</dbReference>
<dbReference type="Proteomes" id="UP000247409">
    <property type="component" value="Unassembled WGS sequence"/>
</dbReference>
<keyword evidence="2" id="KW-1185">Reference proteome</keyword>
<comment type="caution">
    <text evidence="1">The sequence shown here is derived from an EMBL/GenBank/DDBJ whole genome shotgun (WGS) entry which is preliminary data.</text>
</comment>
<name>A0A2V3IDV6_9FLOR</name>
<accession>A0A2V3IDV6</accession>
<dbReference type="OrthoDB" id="3408at2759"/>